<keyword evidence="2" id="KW-0812">Transmembrane</keyword>
<gene>
    <name evidence="3" type="ORF">AB1Y20_022048</name>
</gene>
<protein>
    <submittedName>
        <fullName evidence="3">Uncharacterized protein</fullName>
    </submittedName>
</protein>
<feature type="transmembrane region" description="Helical" evidence="2">
    <location>
        <begin position="66"/>
        <end position="85"/>
    </location>
</feature>
<evidence type="ECO:0000256" key="1">
    <source>
        <dbReference type="SAM" id="MobiDB-lite"/>
    </source>
</evidence>
<organism evidence="3 4">
    <name type="scientific">Prymnesium parvum</name>
    <name type="common">Toxic golden alga</name>
    <dbReference type="NCBI Taxonomy" id="97485"/>
    <lineage>
        <taxon>Eukaryota</taxon>
        <taxon>Haptista</taxon>
        <taxon>Haptophyta</taxon>
        <taxon>Prymnesiophyceae</taxon>
        <taxon>Prymnesiales</taxon>
        <taxon>Prymnesiaceae</taxon>
        <taxon>Prymnesium</taxon>
    </lineage>
</organism>
<evidence type="ECO:0000313" key="3">
    <source>
        <dbReference type="EMBL" id="KAL1520467.1"/>
    </source>
</evidence>
<dbReference type="Proteomes" id="UP001515480">
    <property type="component" value="Unassembled WGS sequence"/>
</dbReference>
<keyword evidence="4" id="KW-1185">Reference proteome</keyword>
<feature type="compositionally biased region" description="Basic and acidic residues" evidence="1">
    <location>
        <begin position="266"/>
        <end position="292"/>
    </location>
</feature>
<dbReference type="EMBL" id="JBGBPQ010000008">
    <property type="protein sequence ID" value="KAL1520467.1"/>
    <property type="molecule type" value="Genomic_DNA"/>
</dbReference>
<feature type="region of interest" description="Disordered" evidence="1">
    <location>
        <begin position="266"/>
        <end position="302"/>
    </location>
</feature>
<keyword evidence="2" id="KW-0472">Membrane</keyword>
<proteinExistence type="predicted"/>
<sequence length="350" mass="37540">MASAPREAQPSERGPASARAQAARVLRIVTYSFSPRDTCINGLVLLSQLCALCAATSSRRLSLSSLFWLPFALLIGEVQLLACLLTGDEGFSMLWCALVGLMLYEHAVHQVFSGPDSAALPALAIVGYTLAAAALVYYAAEEVSLARRASAAAPHGEALPAACWRWCGSTSMHALSAALGAALVALADLEDERRAAFWIMLASALLLLLLLLVACRCRPPHSRVHPVAVDNKALSDQMLRLEMLQMQLTKCREELTLVRLKAEDEEQRAQAARDGKADGDAEPSDGKPRPEKVAASGMQEEQDVRLRINQLEAREGELLRRIDDAAALACAAVQGSTSSTLDCLPVPSNQ</sequence>
<evidence type="ECO:0000256" key="2">
    <source>
        <dbReference type="SAM" id="Phobius"/>
    </source>
</evidence>
<feature type="transmembrane region" description="Helical" evidence="2">
    <location>
        <begin position="118"/>
        <end position="140"/>
    </location>
</feature>
<evidence type="ECO:0000313" key="4">
    <source>
        <dbReference type="Proteomes" id="UP001515480"/>
    </source>
</evidence>
<accession>A0AB34JGS1</accession>
<comment type="caution">
    <text evidence="3">The sequence shown here is derived from an EMBL/GenBank/DDBJ whole genome shotgun (WGS) entry which is preliminary data.</text>
</comment>
<feature type="transmembrane region" description="Helical" evidence="2">
    <location>
        <begin position="195"/>
        <end position="215"/>
    </location>
</feature>
<keyword evidence="2" id="KW-1133">Transmembrane helix</keyword>
<reference evidence="3 4" key="1">
    <citation type="journal article" date="2024" name="Science">
        <title>Giant polyketide synthase enzymes in the biosynthesis of giant marine polyether toxins.</title>
        <authorList>
            <person name="Fallon T.R."/>
            <person name="Shende V.V."/>
            <person name="Wierzbicki I.H."/>
            <person name="Pendleton A.L."/>
            <person name="Watervoot N.F."/>
            <person name="Auber R.P."/>
            <person name="Gonzalez D.J."/>
            <person name="Wisecaver J.H."/>
            <person name="Moore B.S."/>
        </authorList>
    </citation>
    <scope>NUCLEOTIDE SEQUENCE [LARGE SCALE GENOMIC DNA]</scope>
    <source>
        <strain evidence="3 4">12B1</strain>
    </source>
</reference>
<name>A0AB34JGS1_PRYPA</name>
<dbReference type="AlphaFoldDB" id="A0AB34JGS1"/>